<feature type="compositionally biased region" description="Basic residues" evidence="1">
    <location>
        <begin position="1"/>
        <end position="10"/>
    </location>
</feature>
<feature type="region of interest" description="Disordered" evidence="1">
    <location>
        <begin position="1"/>
        <end position="28"/>
    </location>
</feature>
<feature type="region of interest" description="Disordered" evidence="1">
    <location>
        <begin position="178"/>
        <end position="197"/>
    </location>
</feature>
<sequence>MMKSGVKPKKFSPFNTPAPSPSFEHPSLSSQVLSLTLESWKLQAPEAKLEAASCNRCSTRRRSRHGLLPSSTVAPNHHIGLSKLIGYGARGRWSCKPTLSPFSDSTPSTPTSSPSSADPDRVFPPIQHLPPPIFVPRGDPTPTDAVTVKKLQRLPPPVPRSSTMNNKPRTSFVDLRLSHEQQASSGVCPSLDLRLNH</sequence>
<dbReference type="EMBL" id="JAYWIO010000006">
    <property type="protein sequence ID" value="KAK7256795.1"/>
    <property type="molecule type" value="Genomic_DNA"/>
</dbReference>
<feature type="compositionally biased region" description="Low complexity" evidence="1">
    <location>
        <begin position="97"/>
        <end position="117"/>
    </location>
</feature>
<evidence type="ECO:0000256" key="1">
    <source>
        <dbReference type="SAM" id="MobiDB-lite"/>
    </source>
</evidence>
<evidence type="ECO:0000313" key="3">
    <source>
        <dbReference type="Proteomes" id="UP001372338"/>
    </source>
</evidence>
<name>A0AAN9HY63_CROPI</name>
<protein>
    <submittedName>
        <fullName evidence="2">Uncharacterized protein</fullName>
    </submittedName>
</protein>
<accession>A0AAN9HY63</accession>
<comment type="caution">
    <text evidence="2">The sequence shown here is derived from an EMBL/GenBank/DDBJ whole genome shotgun (WGS) entry which is preliminary data.</text>
</comment>
<dbReference type="Proteomes" id="UP001372338">
    <property type="component" value="Unassembled WGS sequence"/>
</dbReference>
<proteinExistence type="predicted"/>
<organism evidence="2 3">
    <name type="scientific">Crotalaria pallida</name>
    <name type="common">Smooth rattlebox</name>
    <name type="synonym">Crotalaria striata</name>
    <dbReference type="NCBI Taxonomy" id="3830"/>
    <lineage>
        <taxon>Eukaryota</taxon>
        <taxon>Viridiplantae</taxon>
        <taxon>Streptophyta</taxon>
        <taxon>Embryophyta</taxon>
        <taxon>Tracheophyta</taxon>
        <taxon>Spermatophyta</taxon>
        <taxon>Magnoliopsida</taxon>
        <taxon>eudicotyledons</taxon>
        <taxon>Gunneridae</taxon>
        <taxon>Pentapetalae</taxon>
        <taxon>rosids</taxon>
        <taxon>fabids</taxon>
        <taxon>Fabales</taxon>
        <taxon>Fabaceae</taxon>
        <taxon>Papilionoideae</taxon>
        <taxon>50 kb inversion clade</taxon>
        <taxon>genistoids sensu lato</taxon>
        <taxon>core genistoids</taxon>
        <taxon>Crotalarieae</taxon>
        <taxon>Crotalaria</taxon>
    </lineage>
</organism>
<reference evidence="2 3" key="1">
    <citation type="submission" date="2024-01" db="EMBL/GenBank/DDBJ databases">
        <title>The genomes of 5 underutilized Papilionoideae crops provide insights into root nodulation and disease resistanc.</title>
        <authorList>
            <person name="Yuan L."/>
        </authorList>
    </citation>
    <scope>NUCLEOTIDE SEQUENCE [LARGE SCALE GENOMIC DNA]</scope>
    <source>
        <strain evidence="2">ZHUSHIDOU_FW_LH</strain>
        <tissue evidence="2">Leaf</tissue>
    </source>
</reference>
<feature type="region of interest" description="Disordered" evidence="1">
    <location>
        <begin position="96"/>
        <end position="171"/>
    </location>
</feature>
<keyword evidence="3" id="KW-1185">Reference proteome</keyword>
<feature type="compositionally biased region" description="Polar residues" evidence="1">
    <location>
        <begin position="160"/>
        <end position="169"/>
    </location>
</feature>
<evidence type="ECO:0000313" key="2">
    <source>
        <dbReference type="EMBL" id="KAK7256795.1"/>
    </source>
</evidence>
<dbReference type="AlphaFoldDB" id="A0AAN9HY63"/>
<gene>
    <name evidence="2" type="ORF">RIF29_30287</name>
</gene>